<organism evidence="1 2">
    <name type="scientific">Rickenella mellea</name>
    <dbReference type="NCBI Taxonomy" id="50990"/>
    <lineage>
        <taxon>Eukaryota</taxon>
        <taxon>Fungi</taxon>
        <taxon>Dikarya</taxon>
        <taxon>Basidiomycota</taxon>
        <taxon>Agaricomycotina</taxon>
        <taxon>Agaricomycetes</taxon>
        <taxon>Hymenochaetales</taxon>
        <taxon>Rickenellaceae</taxon>
        <taxon>Rickenella</taxon>
    </lineage>
</organism>
<evidence type="ECO:0000313" key="1">
    <source>
        <dbReference type="EMBL" id="TDL16269.1"/>
    </source>
</evidence>
<protein>
    <submittedName>
        <fullName evidence="1">Uncharacterized protein</fullName>
    </submittedName>
</protein>
<dbReference type="STRING" id="50990.A0A4Y7PNV6"/>
<dbReference type="SUPFAM" id="SSF52047">
    <property type="entry name" value="RNI-like"/>
    <property type="match status" value="1"/>
</dbReference>
<sequence length="425" mass="49408">MATLNNVKEHLAKKIQNLQKRSAPLVLEDGIKRIPDEILAQIFEAGHQISEHVKFSLHVSHVSRRFRQVSLRTPLLWTRIASSHHNDLIEAFILRSGQLDLQVALSNHPIDKLRSSLRKIRPHSGRWSRLSLHILREILEIMDEIGLTYFPRLRYIYHELDVKPKGSKWHMPLLAHFDGWCSPFPRGVSFPFMSQLTRLELVFEDYPSFDLASLTQALYRMLNLRDLDLEFRDCDAVATDSDFVALPPMETPKPHSFHIESLKITLKDSVPYTFATSLYSALQYLTASLVDVSLLMYGDPHDYLKDSPFPYGSTMRLQIGLPCHLPFLLRRLLQNCKILHTVEFEMSAFALESNAWPEWPQLPSLRHLRFHGYALLEERRVETMARGLFTREDFESLEIISCHQISEKFLLNLQDEVGERLKWSC</sequence>
<dbReference type="EMBL" id="ML170247">
    <property type="protein sequence ID" value="TDL16269.1"/>
    <property type="molecule type" value="Genomic_DNA"/>
</dbReference>
<gene>
    <name evidence="1" type="ORF">BD410DRAFT_642824</name>
</gene>
<name>A0A4Y7PNV6_9AGAM</name>
<dbReference type="AlphaFoldDB" id="A0A4Y7PNV6"/>
<proteinExistence type="predicted"/>
<keyword evidence="2" id="KW-1185">Reference proteome</keyword>
<accession>A0A4Y7PNV6</accession>
<evidence type="ECO:0000313" key="2">
    <source>
        <dbReference type="Proteomes" id="UP000294933"/>
    </source>
</evidence>
<dbReference type="VEuPathDB" id="FungiDB:BD410DRAFT_642824"/>
<dbReference type="Proteomes" id="UP000294933">
    <property type="component" value="Unassembled WGS sequence"/>
</dbReference>
<reference evidence="1 2" key="1">
    <citation type="submission" date="2018-06" db="EMBL/GenBank/DDBJ databases">
        <title>A transcriptomic atlas of mushroom development highlights an independent origin of complex multicellularity.</title>
        <authorList>
            <consortium name="DOE Joint Genome Institute"/>
            <person name="Krizsan K."/>
            <person name="Almasi E."/>
            <person name="Merenyi Z."/>
            <person name="Sahu N."/>
            <person name="Viragh M."/>
            <person name="Koszo T."/>
            <person name="Mondo S."/>
            <person name="Kiss B."/>
            <person name="Balint B."/>
            <person name="Kues U."/>
            <person name="Barry K."/>
            <person name="Hegedus J.C."/>
            <person name="Henrissat B."/>
            <person name="Johnson J."/>
            <person name="Lipzen A."/>
            <person name="Ohm R."/>
            <person name="Nagy I."/>
            <person name="Pangilinan J."/>
            <person name="Yan J."/>
            <person name="Xiong Y."/>
            <person name="Grigoriev I.V."/>
            <person name="Hibbett D.S."/>
            <person name="Nagy L.G."/>
        </authorList>
    </citation>
    <scope>NUCLEOTIDE SEQUENCE [LARGE SCALE GENOMIC DNA]</scope>
    <source>
        <strain evidence="1 2">SZMC22713</strain>
    </source>
</reference>
<dbReference type="Gene3D" id="1.20.1280.50">
    <property type="match status" value="1"/>
</dbReference>
<dbReference type="OrthoDB" id="3203373at2759"/>